<evidence type="ECO:0008006" key="3">
    <source>
        <dbReference type="Google" id="ProtNLM"/>
    </source>
</evidence>
<dbReference type="Pfam" id="PF11937">
    <property type="entry name" value="DUF3455"/>
    <property type="match status" value="1"/>
</dbReference>
<evidence type="ECO:0000313" key="1">
    <source>
        <dbReference type="EMBL" id="TFK87364.1"/>
    </source>
</evidence>
<organism evidence="1 2">
    <name type="scientific">Polyporus arcularius HHB13444</name>
    <dbReference type="NCBI Taxonomy" id="1314778"/>
    <lineage>
        <taxon>Eukaryota</taxon>
        <taxon>Fungi</taxon>
        <taxon>Dikarya</taxon>
        <taxon>Basidiomycota</taxon>
        <taxon>Agaricomycotina</taxon>
        <taxon>Agaricomycetes</taxon>
        <taxon>Polyporales</taxon>
        <taxon>Polyporaceae</taxon>
        <taxon>Polyporus</taxon>
    </lineage>
</organism>
<dbReference type="PANTHER" id="PTHR35567:SF1">
    <property type="entry name" value="CONSERVED FUNGAL PROTEIN (AFU_ORTHOLOGUE AFUA_1G14230)"/>
    <property type="match status" value="1"/>
</dbReference>
<evidence type="ECO:0000313" key="2">
    <source>
        <dbReference type="Proteomes" id="UP000308197"/>
    </source>
</evidence>
<dbReference type="Proteomes" id="UP000308197">
    <property type="component" value="Unassembled WGS sequence"/>
</dbReference>
<gene>
    <name evidence="1" type="ORF">K466DRAFT_548894</name>
</gene>
<dbReference type="EMBL" id="ML211157">
    <property type="protein sequence ID" value="TFK87364.1"/>
    <property type="molecule type" value="Genomic_DNA"/>
</dbReference>
<dbReference type="PANTHER" id="PTHR35567">
    <property type="entry name" value="MALATE DEHYDROGENASE (AFU_ORTHOLOGUE AFUA_2G13800)"/>
    <property type="match status" value="1"/>
</dbReference>
<proteinExistence type="predicted"/>
<accession>A0A5C3PCA3</accession>
<dbReference type="InterPro" id="IPR021851">
    <property type="entry name" value="DUF3455"/>
</dbReference>
<sequence>MVAIPKALLAAAAAHYVGNSGSASYSSDSGSSGSWSVINGFDWSKGFGEAGGFSGCPIDKFVPQFPAGQSQLVAPTNPRFIGLAFGVQNYTCSSANNFTSTGAVAELIDVSCQVFNPGFSTIQNSLFDMWTSIMPQPIQAIIDLLHLLNPPNVLAQHYFITNPVTGQGVSPVWDFTSSSAFQGNKDAFIVAKGKGTIPAPTDPKKDVAWLDVVNVQGKIADEVFRFDTVGGQPPASCKYGQDKDISVKYVSKYIFYGGSLQENHY</sequence>
<keyword evidence="2" id="KW-1185">Reference proteome</keyword>
<reference evidence="1 2" key="1">
    <citation type="journal article" date="2019" name="Nat. Ecol. Evol.">
        <title>Megaphylogeny resolves global patterns of mushroom evolution.</title>
        <authorList>
            <person name="Varga T."/>
            <person name="Krizsan K."/>
            <person name="Foldi C."/>
            <person name="Dima B."/>
            <person name="Sanchez-Garcia M."/>
            <person name="Sanchez-Ramirez S."/>
            <person name="Szollosi G.J."/>
            <person name="Szarkandi J.G."/>
            <person name="Papp V."/>
            <person name="Albert L."/>
            <person name="Andreopoulos W."/>
            <person name="Angelini C."/>
            <person name="Antonin V."/>
            <person name="Barry K.W."/>
            <person name="Bougher N.L."/>
            <person name="Buchanan P."/>
            <person name="Buyck B."/>
            <person name="Bense V."/>
            <person name="Catcheside P."/>
            <person name="Chovatia M."/>
            <person name="Cooper J."/>
            <person name="Damon W."/>
            <person name="Desjardin D."/>
            <person name="Finy P."/>
            <person name="Geml J."/>
            <person name="Haridas S."/>
            <person name="Hughes K."/>
            <person name="Justo A."/>
            <person name="Karasinski D."/>
            <person name="Kautmanova I."/>
            <person name="Kiss B."/>
            <person name="Kocsube S."/>
            <person name="Kotiranta H."/>
            <person name="LaButti K.M."/>
            <person name="Lechner B.E."/>
            <person name="Liimatainen K."/>
            <person name="Lipzen A."/>
            <person name="Lukacs Z."/>
            <person name="Mihaltcheva S."/>
            <person name="Morgado L.N."/>
            <person name="Niskanen T."/>
            <person name="Noordeloos M.E."/>
            <person name="Ohm R.A."/>
            <person name="Ortiz-Santana B."/>
            <person name="Ovrebo C."/>
            <person name="Racz N."/>
            <person name="Riley R."/>
            <person name="Savchenko A."/>
            <person name="Shiryaev A."/>
            <person name="Soop K."/>
            <person name="Spirin V."/>
            <person name="Szebenyi C."/>
            <person name="Tomsovsky M."/>
            <person name="Tulloss R.E."/>
            <person name="Uehling J."/>
            <person name="Grigoriev I.V."/>
            <person name="Vagvolgyi C."/>
            <person name="Papp T."/>
            <person name="Martin F.M."/>
            <person name="Miettinen O."/>
            <person name="Hibbett D.S."/>
            <person name="Nagy L.G."/>
        </authorList>
    </citation>
    <scope>NUCLEOTIDE SEQUENCE [LARGE SCALE GENOMIC DNA]</scope>
    <source>
        <strain evidence="1 2">HHB13444</strain>
    </source>
</reference>
<name>A0A5C3PCA3_9APHY</name>
<protein>
    <recommendedName>
        <fullName evidence="3">Malate dehydrogenase</fullName>
    </recommendedName>
</protein>
<dbReference type="InParanoid" id="A0A5C3PCA3"/>
<dbReference type="AlphaFoldDB" id="A0A5C3PCA3"/>